<feature type="transmembrane region" description="Helical" evidence="1">
    <location>
        <begin position="188"/>
        <end position="207"/>
    </location>
</feature>
<organism evidence="2 3">
    <name type="scientific">Daphnia pulex</name>
    <name type="common">Water flea</name>
    <dbReference type="NCBI Taxonomy" id="6669"/>
    <lineage>
        <taxon>Eukaryota</taxon>
        <taxon>Metazoa</taxon>
        <taxon>Ecdysozoa</taxon>
        <taxon>Arthropoda</taxon>
        <taxon>Crustacea</taxon>
        <taxon>Branchiopoda</taxon>
        <taxon>Diplostraca</taxon>
        <taxon>Cladocera</taxon>
        <taxon>Anomopoda</taxon>
        <taxon>Daphniidae</taxon>
        <taxon>Daphnia</taxon>
    </lineage>
</organism>
<dbReference type="GO" id="GO:0035869">
    <property type="term" value="C:ciliary transition zone"/>
    <property type="evidence" value="ECO:0000318"/>
    <property type="project" value="GO_Central"/>
</dbReference>
<evidence type="ECO:0000256" key="1">
    <source>
        <dbReference type="SAM" id="Phobius"/>
    </source>
</evidence>
<keyword evidence="1" id="KW-0472">Membrane</keyword>
<protein>
    <recommendedName>
        <fullName evidence="4">Kinesin-associated protein 3</fullName>
    </recommendedName>
</protein>
<dbReference type="Gene3D" id="1.25.10.10">
    <property type="entry name" value="Leucine-rich Repeat Variant"/>
    <property type="match status" value="1"/>
</dbReference>
<dbReference type="GO" id="GO:0019894">
    <property type="term" value="F:kinesin binding"/>
    <property type="evidence" value="ECO:0007669"/>
    <property type="project" value="InterPro"/>
</dbReference>
<keyword evidence="1" id="KW-0812">Transmembrane</keyword>
<dbReference type="OrthoDB" id="10265679at2759"/>
<dbReference type="eggNOG" id="KOG1222">
    <property type="taxonomic scope" value="Eukaryota"/>
</dbReference>
<dbReference type="OMA" id="MYELNIV"/>
<dbReference type="InterPro" id="IPR016024">
    <property type="entry name" value="ARM-type_fold"/>
</dbReference>
<dbReference type="GO" id="GO:0016939">
    <property type="term" value="C:kinesin II complex"/>
    <property type="evidence" value="ECO:0000318"/>
    <property type="project" value="GO_Central"/>
</dbReference>
<feature type="non-terminal residue" evidence="2">
    <location>
        <position position="1"/>
    </location>
</feature>
<dbReference type="GO" id="GO:0005930">
    <property type="term" value="C:axoneme"/>
    <property type="evidence" value="ECO:0000318"/>
    <property type="project" value="GO_Central"/>
</dbReference>
<sequence>RRIKFDSVDVHPIEKALIVFYRIEAILLSTDGEPMAGEKREAQKMIKVQSLNATTDINGLAKEVIHQCKLIPSSRLNEVQQLLSYLQQRPDNKPANMSDKMRPMTSSQLMRNDDMVDIINHQMDEQASMGKLDSYIELLYEELEGKIRGTSLILQLAKQNENLQDLSLNESLIGALYRVLREDGRKHYALAVNIAFTFFYFASYSSFHPMLTRFKVGSLLMEIVRGEFVRFEQWESELNLGHFEQGKVNCIQCFNHGLHRKFQTALLQQTLLIRTCFYVLLHLSEDPGVEDKMRKKGIVSLLIRTLQRKHIHSSLNYLVLTFLQKLSIFGENKDEMAQLGVIEKAAILVDSPHRLVQDSAARVLYNLSFDPALRLRIGRLGLLPSLIRMMLTDSQGGNIAWALVYQISLDDRGRILISRSECFSFVLEYLLRCKEIPLPSIPLALAVNLAHVPKLATELSQSKYFVLFLDLAIANQDAVLIKLLRNAAGHALSSQSSNPVVMEKIVDAILKCSGDYFNVEALGLLANLGEFSLSTGWETIISDKRFLNWIDKHLQPGTSPFDVQLSAVLVLRSIAAATEASLHLIDSGLISTLLNLLRTQQEDDEFVLQILHVFYRLLRHDEIRFIIVNKVNIPASFLDLMTDQNLEVRKVCERGLMLIAESDTKWEERIKNERFCWHNAQWLEAIAKTNLLSSPGNNLISTSTQSYPNIIRLFSSGTEDEHSIAGSVLDLCVRHADLLDRASNSASSFGSPESRIGSPVESIDAWDAQI</sequence>
<dbReference type="KEGG" id="dpx:DAPPUDRAFT_47656"/>
<dbReference type="InterPro" id="IPR000225">
    <property type="entry name" value="Armadillo"/>
</dbReference>
<dbReference type="SMART" id="SM01297">
    <property type="entry name" value="KAP"/>
    <property type="match status" value="1"/>
</dbReference>
<dbReference type="PANTHER" id="PTHR15605:SF2">
    <property type="entry name" value="KINESIN-ASSOCIATED PROTEIN 3"/>
    <property type="match status" value="1"/>
</dbReference>
<proteinExistence type="predicted"/>
<evidence type="ECO:0000313" key="3">
    <source>
        <dbReference type="Proteomes" id="UP000000305"/>
    </source>
</evidence>
<dbReference type="EMBL" id="GL732536">
    <property type="protein sequence ID" value="EFX83723.1"/>
    <property type="molecule type" value="Genomic_DNA"/>
</dbReference>
<accession>E9GAC7</accession>
<dbReference type="GO" id="GO:0007018">
    <property type="term" value="P:microtubule-based movement"/>
    <property type="evidence" value="ECO:0000318"/>
    <property type="project" value="GO_Central"/>
</dbReference>
<dbReference type="PhylomeDB" id="E9GAC7"/>
<dbReference type="InterPro" id="IPR011989">
    <property type="entry name" value="ARM-like"/>
</dbReference>
<dbReference type="SMART" id="SM00185">
    <property type="entry name" value="ARM"/>
    <property type="match status" value="4"/>
</dbReference>
<evidence type="ECO:0000313" key="2">
    <source>
        <dbReference type="EMBL" id="EFX83723.1"/>
    </source>
</evidence>
<dbReference type="InParanoid" id="E9GAC7"/>
<dbReference type="Pfam" id="PF05804">
    <property type="entry name" value="KAP"/>
    <property type="match status" value="1"/>
</dbReference>
<dbReference type="InterPro" id="IPR008658">
    <property type="entry name" value="KAP3"/>
</dbReference>
<gene>
    <name evidence="2" type="ORF">DAPPUDRAFT_47656</name>
</gene>
<keyword evidence="1" id="KW-1133">Transmembrane helix</keyword>
<dbReference type="Proteomes" id="UP000000305">
    <property type="component" value="Unassembled WGS sequence"/>
</dbReference>
<name>E9GAC7_DAPPU</name>
<dbReference type="SUPFAM" id="SSF48371">
    <property type="entry name" value="ARM repeat"/>
    <property type="match status" value="1"/>
</dbReference>
<dbReference type="HOGENOM" id="CLU_009879_0_0_1"/>
<keyword evidence="3" id="KW-1185">Reference proteome</keyword>
<dbReference type="STRING" id="6669.E9GAC7"/>
<reference evidence="2 3" key="1">
    <citation type="journal article" date="2011" name="Science">
        <title>The ecoresponsive genome of Daphnia pulex.</title>
        <authorList>
            <person name="Colbourne J.K."/>
            <person name="Pfrender M.E."/>
            <person name="Gilbert D."/>
            <person name="Thomas W.K."/>
            <person name="Tucker A."/>
            <person name="Oakley T.H."/>
            <person name="Tokishita S."/>
            <person name="Aerts A."/>
            <person name="Arnold G.J."/>
            <person name="Basu M.K."/>
            <person name="Bauer D.J."/>
            <person name="Caceres C.E."/>
            <person name="Carmel L."/>
            <person name="Casola C."/>
            <person name="Choi J.H."/>
            <person name="Detter J.C."/>
            <person name="Dong Q."/>
            <person name="Dusheyko S."/>
            <person name="Eads B.D."/>
            <person name="Frohlich T."/>
            <person name="Geiler-Samerotte K.A."/>
            <person name="Gerlach D."/>
            <person name="Hatcher P."/>
            <person name="Jogdeo S."/>
            <person name="Krijgsveld J."/>
            <person name="Kriventseva E.V."/>
            <person name="Kultz D."/>
            <person name="Laforsch C."/>
            <person name="Lindquist E."/>
            <person name="Lopez J."/>
            <person name="Manak J.R."/>
            <person name="Muller J."/>
            <person name="Pangilinan J."/>
            <person name="Patwardhan R.P."/>
            <person name="Pitluck S."/>
            <person name="Pritham E.J."/>
            <person name="Rechtsteiner A."/>
            <person name="Rho M."/>
            <person name="Rogozin I.B."/>
            <person name="Sakarya O."/>
            <person name="Salamov A."/>
            <person name="Schaack S."/>
            <person name="Shapiro H."/>
            <person name="Shiga Y."/>
            <person name="Skalitzky C."/>
            <person name="Smith Z."/>
            <person name="Souvorov A."/>
            <person name="Sung W."/>
            <person name="Tang Z."/>
            <person name="Tsuchiya D."/>
            <person name="Tu H."/>
            <person name="Vos H."/>
            <person name="Wang M."/>
            <person name="Wolf Y.I."/>
            <person name="Yamagata H."/>
            <person name="Yamada T."/>
            <person name="Ye Y."/>
            <person name="Shaw J.R."/>
            <person name="Andrews J."/>
            <person name="Crease T.J."/>
            <person name="Tang H."/>
            <person name="Lucas S.M."/>
            <person name="Robertson H.M."/>
            <person name="Bork P."/>
            <person name="Koonin E.V."/>
            <person name="Zdobnov E.M."/>
            <person name="Grigoriev I.V."/>
            <person name="Lynch M."/>
            <person name="Boore J.L."/>
        </authorList>
    </citation>
    <scope>NUCLEOTIDE SEQUENCE [LARGE SCALE GENOMIC DNA]</scope>
</reference>
<dbReference type="AlphaFoldDB" id="E9GAC7"/>
<dbReference type="PANTHER" id="PTHR15605">
    <property type="entry name" value="KINESIN-ASSOCIATED PROTEINS"/>
    <property type="match status" value="1"/>
</dbReference>
<evidence type="ECO:0008006" key="4">
    <source>
        <dbReference type="Google" id="ProtNLM"/>
    </source>
</evidence>
<dbReference type="GO" id="GO:0044782">
    <property type="term" value="P:cilium organization"/>
    <property type="evidence" value="ECO:0000318"/>
    <property type="project" value="GO_Central"/>
</dbReference>
<dbReference type="FunCoup" id="E9GAC7">
    <property type="interactions" value="516"/>
</dbReference>